<dbReference type="Gene3D" id="1.50.10.10">
    <property type="match status" value="1"/>
</dbReference>
<feature type="active site" description="Nucleophile" evidence="3">
    <location>
        <position position="111"/>
    </location>
</feature>
<dbReference type="Pfam" id="PF07470">
    <property type="entry name" value="Glyco_hydro_88"/>
    <property type="match status" value="1"/>
</dbReference>
<dbReference type="RefSeq" id="WP_012858178.1">
    <property type="nucleotide sequence ID" value="NC_013515.1"/>
</dbReference>
<dbReference type="eggNOG" id="COG4225">
    <property type="taxonomic scope" value="Bacteria"/>
</dbReference>
<dbReference type="GO" id="GO:0000272">
    <property type="term" value="P:polysaccharide catabolic process"/>
    <property type="evidence" value="ECO:0007669"/>
    <property type="project" value="TreeGrafter"/>
</dbReference>
<evidence type="ECO:0000256" key="1">
    <source>
        <dbReference type="ARBA" id="ARBA00022801"/>
    </source>
</evidence>
<dbReference type="PANTHER" id="PTHR36845:SF1">
    <property type="entry name" value="HYDROLASE, PUTATIVE (AFU_ORTHOLOGUE AFUA_7G05090)-RELATED"/>
    <property type="match status" value="1"/>
</dbReference>
<protein>
    <submittedName>
        <fullName evidence="5">Glycosyl hydrolase family 88</fullName>
    </submittedName>
</protein>
<dbReference type="SUPFAM" id="SSF48208">
    <property type="entry name" value="Six-hairpin glycosidases"/>
    <property type="match status" value="1"/>
</dbReference>
<dbReference type="InterPro" id="IPR010905">
    <property type="entry name" value="Glyco_hydro_88"/>
</dbReference>
<feature type="binding site" evidence="4">
    <location>
        <position position="231"/>
    </location>
    <ligand>
        <name>substrate</name>
    </ligand>
</feature>
<dbReference type="KEGG" id="smf:Smon_0127"/>
<comment type="similarity">
    <text evidence="2">Belongs to the glycosyl hydrolase 88 family.</text>
</comment>
<evidence type="ECO:0000313" key="6">
    <source>
        <dbReference type="Proteomes" id="UP000002072"/>
    </source>
</evidence>
<dbReference type="InterPro" id="IPR008928">
    <property type="entry name" value="6-hairpin_glycosidase_sf"/>
</dbReference>
<feature type="binding site" evidence="4">
    <location>
        <position position="247"/>
    </location>
    <ligand>
        <name>substrate</name>
    </ligand>
</feature>
<dbReference type="InterPro" id="IPR012341">
    <property type="entry name" value="6hp_glycosidase-like_sf"/>
</dbReference>
<evidence type="ECO:0000313" key="5">
    <source>
        <dbReference type="EMBL" id="ACZ00620.1"/>
    </source>
</evidence>
<accession>D1AWE4</accession>
<dbReference type="PANTHER" id="PTHR36845">
    <property type="entry name" value="HYDROLASE, PUTATIVE (AFU_ORTHOLOGUE AFUA_7G05090)-RELATED"/>
    <property type="match status" value="1"/>
</dbReference>
<gene>
    <name evidence="5" type="ordered locus">Smon_0127</name>
</gene>
<feature type="binding site" evidence="4">
    <location>
        <position position="111"/>
    </location>
    <ligand>
        <name>substrate</name>
    </ligand>
</feature>
<reference evidence="5 6" key="1">
    <citation type="journal article" date="2009" name="Stand. Genomic Sci.">
        <title>Complete genome sequence of Streptobacillus moniliformis type strain (9901T).</title>
        <authorList>
            <person name="Nolan M."/>
            <person name="Gronow S."/>
            <person name="Lapidus A."/>
            <person name="Ivanova N."/>
            <person name="Copeland A."/>
            <person name="Lucas S."/>
            <person name="Del Rio T.G."/>
            <person name="Chen F."/>
            <person name="Tice H."/>
            <person name="Pitluck S."/>
            <person name="Cheng J.F."/>
            <person name="Sims D."/>
            <person name="Meincke L."/>
            <person name="Bruce D."/>
            <person name="Goodwin L."/>
            <person name="Brettin T."/>
            <person name="Han C."/>
            <person name="Detter J.C."/>
            <person name="Ovchinikova G."/>
            <person name="Pati A."/>
            <person name="Mavromatis K."/>
            <person name="Mikhailova N."/>
            <person name="Chen A."/>
            <person name="Palaniappan K."/>
            <person name="Land M."/>
            <person name="Hauser L."/>
            <person name="Chang Y.J."/>
            <person name="Jeffries C.D."/>
            <person name="Rohde M."/>
            <person name="Sproer C."/>
            <person name="Goker M."/>
            <person name="Bristow J."/>
            <person name="Eisen J.A."/>
            <person name="Markowitz V."/>
            <person name="Hugenholtz P."/>
            <person name="Kyrpides N.C."/>
            <person name="Klenk H.P."/>
            <person name="Chain P."/>
        </authorList>
    </citation>
    <scope>NUCLEOTIDE SEQUENCE [LARGE SCALE GENOMIC DNA]</scope>
    <source>
        <strain evidence="6">ATCC 14647 / DSM 12112 / NCTC 10651 / 9901</strain>
    </source>
</reference>
<feature type="binding site" evidence="4">
    <location>
        <position position="360"/>
    </location>
    <ligand>
        <name>substrate</name>
    </ligand>
</feature>
<keyword evidence="1 5" id="KW-0378">Hydrolase</keyword>
<proteinExistence type="inferred from homology"/>
<dbReference type="InterPro" id="IPR052369">
    <property type="entry name" value="UG_Glycosaminoglycan_Hydrolase"/>
</dbReference>
<dbReference type="HOGENOM" id="CLU_027158_1_1_0"/>
<feature type="binding site" evidence="4">
    <location>
        <position position="171"/>
    </location>
    <ligand>
        <name>substrate</name>
    </ligand>
</feature>
<keyword evidence="6" id="KW-1185">Reference proteome</keyword>
<dbReference type="GO" id="GO:0052757">
    <property type="term" value="F:chondroitin hydrolase activity"/>
    <property type="evidence" value="ECO:0007669"/>
    <property type="project" value="TreeGrafter"/>
</dbReference>
<dbReference type="STRING" id="519441.Smon_0127"/>
<evidence type="ECO:0000256" key="2">
    <source>
        <dbReference type="ARBA" id="ARBA00038358"/>
    </source>
</evidence>
<feature type="binding site" evidence="4">
    <location>
        <position position="229"/>
    </location>
    <ligand>
        <name>substrate</name>
    </ligand>
</feature>
<feature type="binding site" evidence="4">
    <location>
        <position position="243"/>
    </location>
    <ligand>
        <name>substrate</name>
    </ligand>
</feature>
<evidence type="ECO:0000256" key="4">
    <source>
        <dbReference type="PIRSR" id="PIRSR610905-2"/>
    </source>
</evidence>
<dbReference type="CAZy" id="GH88">
    <property type="family name" value="Glycoside Hydrolase Family 88"/>
</dbReference>
<evidence type="ECO:0000256" key="3">
    <source>
        <dbReference type="PIRSR" id="PIRSR610905-1"/>
    </source>
</evidence>
<name>D1AWE4_STRM9</name>
<sequence>MELFKEVIEKFEKVELKDEIIYRGLHEALTKVDQNGNVFINTFPRPSSVNNIYPGILNGGEWDDWTSGFWTGILWLSYEITLEEKYKKIADYQLKTYKERIDNNIAVDHHDLGFLYIPSVVANYKITNSDVAKATGIKAADVLMRRYREKGEFIQAWGVLDKPEDYRLIIDCNLNVPLLFWASDVTGDDKYRKVATKHLETVSKVIIRDNGTTFHTFYFDSKTGAPLKGVTAQGKSDDSTWARGQAWGVYGFALAYKYMRDEKYIEIYKKVTNTFLNKLPEDNVCYWDMDFKPEDMEERDSSSSAIAICGILEMNKYLSDDDPHKQLYYNAAKAMMKSLIEKYTTKDINSNALLKEAVYSKPHNIGVGESCIWGDYFYMEALVRLLKPEWNIYW</sequence>
<feature type="active site" description="Proton donor" evidence="3">
    <location>
        <position position="171"/>
    </location>
</feature>
<dbReference type="AlphaFoldDB" id="D1AWE4"/>
<dbReference type="Proteomes" id="UP000002072">
    <property type="component" value="Chromosome"/>
</dbReference>
<dbReference type="OrthoDB" id="428577at2"/>
<dbReference type="GeneID" id="29672968"/>
<organism evidence="5 6">
    <name type="scientific">Streptobacillus moniliformis (strain ATCC 14647 / DSM 12112 / NCTC 10651 / 9901)</name>
    <dbReference type="NCBI Taxonomy" id="519441"/>
    <lineage>
        <taxon>Bacteria</taxon>
        <taxon>Fusobacteriati</taxon>
        <taxon>Fusobacteriota</taxon>
        <taxon>Fusobacteriia</taxon>
        <taxon>Fusobacteriales</taxon>
        <taxon>Leptotrichiaceae</taxon>
        <taxon>Streptobacillus</taxon>
    </lineage>
</organism>
<dbReference type="EMBL" id="CP001779">
    <property type="protein sequence ID" value="ACZ00620.1"/>
    <property type="molecule type" value="Genomic_DNA"/>
</dbReference>